<organism evidence="3 4">
    <name type="scientific">Paenalcaligenes hominis</name>
    <dbReference type="NCBI Taxonomy" id="643674"/>
    <lineage>
        <taxon>Bacteria</taxon>
        <taxon>Pseudomonadati</taxon>
        <taxon>Pseudomonadota</taxon>
        <taxon>Betaproteobacteria</taxon>
        <taxon>Burkholderiales</taxon>
        <taxon>Alcaligenaceae</taxon>
        <taxon>Paenalcaligenes</taxon>
    </lineage>
</organism>
<dbReference type="Gene3D" id="3.90.1300.10">
    <property type="entry name" value="Amidase signature (AS) domain"/>
    <property type="match status" value="1"/>
</dbReference>
<dbReference type="InterPro" id="IPR036928">
    <property type="entry name" value="AS_sf"/>
</dbReference>
<comment type="similarity">
    <text evidence="1">Belongs to the amidase family.</text>
</comment>
<dbReference type="Proteomes" id="UP000189369">
    <property type="component" value="Chromosome"/>
</dbReference>
<dbReference type="AlphaFoldDB" id="A0A1U9JZB3"/>
<dbReference type="InterPro" id="IPR000120">
    <property type="entry name" value="Amidase"/>
</dbReference>
<evidence type="ECO:0000313" key="4">
    <source>
        <dbReference type="Proteomes" id="UP000189369"/>
    </source>
</evidence>
<dbReference type="InterPro" id="IPR020556">
    <property type="entry name" value="Amidase_CS"/>
</dbReference>
<evidence type="ECO:0000256" key="1">
    <source>
        <dbReference type="ARBA" id="ARBA00009199"/>
    </source>
</evidence>
<dbReference type="Pfam" id="PF01425">
    <property type="entry name" value="Amidase"/>
    <property type="match status" value="1"/>
</dbReference>
<dbReference type="PANTHER" id="PTHR11895">
    <property type="entry name" value="TRANSAMIDASE"/>
    <property type="match status" value="1"/>
</dbReference>
<accession>A0A1U9JZB3</accession>
<name>A0A1U9JZB3_9BURK</name>
<dbReference type="EMBL" id="CP019697">
    <property type="protein sequence ID" value="AQS51130.1"/>
    <property type="molecule type" value="Genomic_DNA"/>
</dbReference>
<dbReference type="SUPFAM" id="SSF75304">
    <property type="entry name" value="Amidase signature (AS) enzymes"/>
    <property type="match status" value="1"/>
</dbReference>
<gene>
    <name evidence="3" type="ORF">PAEH1_05265</name>
</gene>
<dbReference type="PANTHER" id="PTHR11895:SF7">
    <property type="entry name" value="GLUTAMYL-TRNA(GLN) AMIDOTRANSFERASE SUBUNIT A, MITOCHONDRIAL"/>
    <property type="match status" value="1"/>
</dbReference>
<protein>
    <recommendedName>
        <fullName evidence="2">Amidase domain-containing protein</fullName>
    </recommendedName>
</protein>
<dbReference type="OrthoDB" id="112488at2"/>
<dbReference type="STRING" id="643674.PAEH1_05265"/>
<proteinExistence type="inferred from homology"/>
<feature type="domain" description="Amidase" evidence="2">
    <location>
        <begin position="22"/>
        <end position="432"/>
    </location>
</feature>
<dbReference type="InterPro" id="IPR023631">
    <property type="entry name" value="Amidase_dom"/>
</dbReference>
<dbReference type="KEGG" id="phn:PAEH1_05265"/>
<dbReference type="GO" id="GO:0003824">
    <property type="term" value="F:catalytic activity"/>
    <property type="evidence" value="ECO:0007669"/>
    <property type="project" value="InterPro"/>
</dbReference>
<dbReference type="PROSITE" id="PS00571">
    <property type="entry name" value="AMIDASES"/>
    <property type="match status" value="1"/>
</dbReference>
<sequence length="456" mass="49325">MSSFSLRQMRELFLTKKLSPSEVVEDYLARIEKHQDANIYITVNAQQARHQAALATQRYQLGEASGLLEGIPVAYKDNIFVRGLPNTAGSAIEKSFIPTQDAPAVRRMQQAGAINLGKLNLHEYAFGITSQNPFYGAVENPWNRRFSPGGSSGGSGAALAANLAMVTLGTDTGGSIRIPAAACGVIGLKATRDTISGQGTRPISASLDHVGPLTKTVEDMALSLEVLTGHNYLTHLPRSLKGLRIGVPTNYFWHQVDAAVGAAYERALQQLQALGAVLIEVDVPYTEADAGVVFALAICEGAAEHAERMAQYKDQYGTDVWAALSAAQNFSAVDYIKAKERQGQLTHQFEALLQDIDVLITPTTPVTAQEIGVNELEVDGQMQDLFGLIVHNCAPFNVTGHPALSLPCGLGQHAIPIGLQLVSAHHRERVLLQVAYAYERHYLADFYAQREQVALN</sequence>
<evidence type="ECO:0000259" key="2">
    <source>
        <dbReference type="Pfam" id="PF01425"/>
    </source>
</evidence>
<reference evidence="3 4" key="1">
    <citation type="submission" date="2017-01" db="EMBL/GenBank/DDBJ databases">
        <title>Complete Genome Sequence of Paenalcaligenes hominis, Isolated from a paraplegic Patient with neurogenic bladder.</title>
        <authorList>
            <person name="Mukhopadhyay R."/>
            <person name="Joaquin J."/>
            <person name="Hogue R."/>
            <person name="Kilaru A."/>
            <person name="Jospin G."/>
            <person name="Mars K."/>
            <person name="Eisen J.A."/>
            <person name="Chaturvedi V."/>
        </authorList>
    </citation>
    <scope>NUCLEOTIDE SEQUENCE [LARGE SCALE GENOMIC DNA]</scope>
    <source>
        <strain evidence="3 4">15S00501</strain>
    </source>
</reference>
<evidence type="ECO:0000313" key="3">
    <source>
        <dbReference type="EMBL" id="AQS51130.1"/>
    </source>
</evidence>